<dbReference type="EMBL" id="CAEZXH010000010">
    <property type="protein sequence ID" value="CAB4677807.1"/>
    <property type="molecule type" value="Genomic_DNA"/>
</dbReference>
<proteinExistence type="predicted"/>
<evidence type="ECO:0000313" key="1">
    <source>
        <dbReference type="EMBL" id="CAB4677807.1"/>
    </source>
</evidence>
<organism evidence="1">
    <name type="scientific">freshwater metagenome</name>
    <dbReference type="NCBI Taxonomy" id="449393"/>
    <lineage>
        <taxon>unclassified sequences</taxon>
        <taxon>metagenomes</taxon>
        <taxon>ecological metagenomes</taxon>
    </lineage>
</organism>
<sequence>MSRTTSTDPKCLSRSPNFDLHFSANIFDAEIISLSGKPAAGGPLDAINRSVSLLVKHRSAELPPTPRGSKPTMSYCAKISGLTIYSAANPYSTPDAPGPPGFTKSEPSRRDLLLAGCFTTESWIRSPLKFS</sequence>
<name>A0A6J6MUZ4_9ZZZZ</name>
<gene>
    <name evidence="1" type="ORF">UFOPK2360_00311</name>
</gene>
<accession>A0A6J6MUZ4</accession>
<protein>
    <submittedName>
        <fullName evidence="1">Unannotated protein</fullName>
    </submittedName>
</protein>
<dbReference type="AlphaFoldDB" id="A0A6J6MUZ4"/>
<reference evidence="1" key="1">
    <citation type="submission" date="2020-05" db="EMBL/GenBank/DDBJ databases">
        <authorList>
            <person name="Chiriac C."/>
            <person name="Salcher M."/>
            <person name="Ghai R."/>
            <person name="Kavagutti S V."/>
        </authorList>
    </citation>
    <scope>NUCLEOTIDE SEQUENCE</scope>
</reference>